<dbReference type="RefSeq" id="WP_160551922.1">
    <property type="nucleotide sequence ID" value="NZ_CP047650.1"/>
</dbReference>
<keyword evidence="2" id="KW-1185">Reference proteome</keyword>
<proteinExistence type="predicted"/>
<dbReference type="EMBL" id="CP047650">
    <property type="protein sequence ID" value="QHI98405.1"/>
    <property type="molecule type" value="Genomic_DNA"/>
</dbReference>
<name>A0A857J6F8_9BURK</name>
<evidence type="ECO:0000313" key="1">
    <source>
        <dbReference type="EMBL" id="QHI98405.1"/>
    </source>
</evidence>
<dbReference type="KEGG" id="xyk:GT347_10610"/>
<reference evidence="1 2" key="1">
    <citation type="submission" date="2020-01" db="EMBL/GenBank/DDBJ databases">
        <title>Genome sequencing of strain KACC 21265.</title>
        <authorList>
            <person name="Heo J."/>
            <person name="Kim S.-J."/>
            <person name="Kim J.-S."/>
            <person name="Hong S.-B."/>
            <person name="Kwon S.-W."/>
        </authorList>
    </citation>
    <scope>NUCLEOTIDE SEQUENCE [LARGE SCALE GENOMIC DNA]</scope>
    <source>
        <strain evidence="1 2">KACC 21265</strain>
    </source>
</reference>
<evidence type="ECO:0000313" key="2">
    <source>
        <dbReference type="Proteomes" id="UP000464787"/>
    </source>
</evidence>
<dbReference type="AlphaFoldDB" id="A0A857J6F8"/>
<organism evidence="1 2">
    <name type="scientific">Xylophilus rhododendri</name>
    <dbReference type="NCBI Taxonomy" id="2697032"/>
    <lineage>
        <taxon>Bacteria</taxon>
        <taxon>Pseudomonadati</taxon>
        <taxon>Pseudomonadota</taxon>
        <taxon>Betaproteobacteria</taxon>
        <taxon>Burkholderiales</taxon>
        <taxon>Xylophilus</taxon>
    </lineage>
</organism>
<gene>
    <name evidence="1" type="ORF">GT347_10610</name>
</gene>
<sequence length="308" mass="32499">MQEPEGHGAAIALPAIAGQAGCGDFAAPPDNPPRPSFVIAGKRQTQSLYGMGIQQLAHFFGDCSLHALDRGTRRMLQKRQSTQLRRFGEMPPRTLGEMRLLQAIRKPVGLVDLARHRRGAEPLLVVLSGHSGPGSRCLGTTPMRDVAASLQAAGLRDGDVIYLSACFGADSRNTDSTDPAVLADSAAGSQGQGTRLLPAGQHLADALGGLGLGRCAVVAVHNYVETPAHKDLRTRKIRYHAHVGQEYSSTQTPRPRQAIARAARVFRSGRPPSALLADLAAGDRQALAPALGFLDTVTPRQLAAPAAA</sequence>
<dbReference type="Proteomes" id="UP000464787">
    <property type="component" value="Chromosome"/>
</dbReference>
<accession>A0A857J6F8</accession>
<protein>
    <submittedName>
        <fullName evidence="1">Uncharacterized protein</fullName>
    </submittedName>
</protein>